<sequence length="199" mass="21791">MEVSAGKKDHGRGFGETVQLRPASVGSPSPPGASIDSGDEIRPGHTQLRLSGCEEQQQQHQQKNSDIGAHYRLTWVQGLCHQEASDFAPNRVGGSPMGEHRSNKENQCLTARHSTRGKDESQRPLSRTSLLLASKTLRQETTLNSLYKPVLVDYVNCSSGLGSPQPPMLPYTGRPLQRVETLLGLEIKGDKLSYTAYRA</sequence>
<organism evidence="2 3">
    <name type="scientific">Lates japonicus</name>
    <name type="common">Japanese lates</name>
    <dbReference type="NCBI Taxonomy" id="270547"/>
    <lineage>
        <taxon>Eukaryota</taxon>
        <taxon>Metazoa</taxon>
        <taxon>Chordata</taxon>
        <taxon>Craniata</taxon>
        <taxon>Vertebrata</taxon>
        <taxon>Euteleostomi</taxon>
        <taxon>Actinopterygii</taxon>
        <taxon>Neopterygii</taxon>
        <taxon>Teleostei</taxon>
        <taxon>Neoteleostei</taxon>
        <taxon>Acanthomorphata</taxon>
        <taxon>Carangaria</taxon>
        <taxon>Carangaria incertae sedis</taxon>
        <taxon>Centropomidae</taxon>
        <taxon>Lates</taxon>
    </lineage>
</organism>
<accession>A0AAD3N8C4</accession>
<comment type="caution">
    <text evidence="2">The sequence shown here is derived from an EMBL/GenBank/DDBJ whole genome shotgun (WGS) entry which is preliminary data.</text>
</comment>
<name>A0AAD3N8C4_LATJO</name>
<feature type="region of interest" description="Disordered" evidence="1">
    <location>
        <begin position="87"/>
        <end position="125"/>
    </location>
</feature>
<evidence type="ECO:0000313" key="2">
    <source>
        <dbReference type="EMBL" id="GLD66696.1"/>
    </source>
</evidence>
<feature type="region of interest" description="Disordered" evidence="1">
    <location>
        <begin position="1"/>
        <end position="45"/>
    </location>
</feature>
<proteinExistence type="predicted"/>
<feature type="compositionally biased region" description="Basic and acidic residues" evidence="1">
    <location>
        <begin position="1"/>
        <end position="13"/>
    </location>
</feature>
<reference evidence="2" key="1">
    <citation type="submission" date="2022-08" db="EMBL/GenBank/DDBJ databases">
        <title>Genome sequencing of akame (Lates japonicus).</title>
        <authorList>
            <person name="Hashiguchi Y."/>
            <person name="Takahashi H."/>
        </authorList>
    </citation>
    <scope>NUCLEOTIDE SEQUENCE</scope>
    <source>
        <strain evidence="2">Kochi</strain>
    </source>
</reference>
<evidence type="ECO:0000313" key="3">
    <source>
        <dbReference type="Proteomes" id="UP001279410"/>
    </source>
</evidence>
<gene>
    <name evidence="2" type="ORF">AKAME5_001807700</name>
</gene>
<dbReference type="AlphaFoldDB" id="A0AAD3N8C4"/>
<protein>
    <submittedName>
        <fullName evidence="2">Immediate early response gene 2 protein-like protein</fullName>
    </submittedName>
</protein>
<keyword evidence="3" id="KW-1185">Reference proteome</keyword>
<dbReference type="EMBL" id="BRZM01000097">
    <property type="protein sequence ID" value="GLD66696.1"/>
    <property type="molecule type" value="Genomic_DNA"/>
</dbReference>
<dbReference type="Proteomes" id="UP001279410">
    <property type="component" value="Unassembled WGS sequence"/>
</dbReference>
<evidence type="ECO:0000256" key="1">
    <source>
        <dbReference type="SAM" id="MobiDB-lite"/>
    </source>
</evidence>